<evidence type="ECO:0000256" key="2">
    <source>
        <dbReference type="ARBA" id="ARBA00023284"/>
    </source>
</evidence>
<feature type="domain" description="Thioredoxin" evidence="4">
    <location>
        <begin position="7"/>
        <end position="133"/>
    </location>
</feature>
<comment type="caution">
    <text evidence="5">The sequence shown here is derived from an EMBL/GenBank/DDBJ whole genome shotgun (WGS) entry which is preliminary data.</text>
</comment>
<keyword evidence="1 3" id="KW-0732">Signal</keyword>
<dbReference type="RefSeq" id="WP_151412061.1">
    <property type="nucleotide sequence ID" value="NZ_AP028155.1"/>
</dbReference>
<evidence type="ECO:0000313" key="6">
    <source>
        <dbReference type="Proteomes" id="UP000546007"/>
    </source>
</evidence>
<keyword evidence="5" id="KW-0413">Isomerase</keyword>
<keyword evidence="6" id="KW-1185">Reference proteome</keyword>
<dbReference type="InterPro" id="IPR036249">
    <property type="entry name" value="Thioredoxin-like_sf"/>
</dbReference>
<protein>
    <submittedName>
        <fullName evidence="5">Thiol-disulfide isomerase/thioredoxin</fullName>
    </submittedName>
</protein>
<dbReference type="Proteomes" id="UP000546007">
    <property type="component" value="Unassembled WGS sequence"/>
</dbReference>
<dbReference type="EMBL" id="JACIES010000009">
    <property type="protein sequence ID" value="MBB4027383.1"/>
    <property type="molecule type" value="Genomic_DNA"/>
</dbReference>
<dbReference type="PROSITE" id="PS51352">
    <property type="entry name" value="THIOREDOXIN_2"/>
    <property type="match status" value="1"/>
</dbReference>
<evidence type="ECO:0000256" key="1">
    <source>
        <dbReference type="ARBA" id="ARBA00022729"/>
    </source>
</evidence>
<organism evidence="5 6">
    <name type="scientific">Butyricimonas faecihominis</name>
    <dbReference type="NCBI Taxonomy" id="1472416"/>
    <lineage>
        <taxon>Bacteria</taxon>
        <taxon>Pseudomonadati</taxon>
        <taxon>Bacteroidota</taxon>
        <taxon>Bacteroidia</taxon>
        <taxon>Bacteroidales</taxon>
        <taxon>Odoribacteraceae</taxon>
        <taxon>Butyricimonas</taxon>
    </lineage>
</organism>
<evidence type="ECO:0000256" key="3">
    <source>
        <dbReference type="SAM" id="SignalP"/>
    </source>
</evidence>
<dbReference type="InterPro" id="IPR051099">
    <property type="entry name" value="AGR/TXD"/>
</dbReference>
<dbReference type="SUPFAM" id="SSF52833">
    <property type="entry name" value="Thioredoxin-like"/>
    <property type="match status" value="2"/>
</dbReference>
<feature type="signal peptide" evidence="3">
    <location>
        <begin position="1"/>
        <end position="19"/>
    </location>
</feature>
<dbReference type="GO" id="GO:0016853">
    <property type="term" value="F:isomerase activity"/>
    <property type="evidence" value="ECO:0007669"/>
    <property type="project" value="UniProtKB-KW"/>
</dbReference>
<feature type="chain" id="PRO_5030690973" evidence="3">
    <location>
        <begin position="20"/>
        <end position="693"/>
    </location>
</feature>
<dbReference type="GeneID" id="93102939"/>
<evidence type="ECO:0000313" key="5">
    <source>
        <dbReference type="EMBL" id="MBB4027383.1"/>
    </source>
</evidence>
<dbReference type="PROSITE" id="PS00194">
    <property type="entry name" value="THIOREDOXIN_1"/>
    <property type="match status" value="1"/>
</dbReference>
<dbReference type="PANTHER" id="PTHR15337:SF11">
    <property type="entry name" value="THIOREDOXIN DOMAIN-CONTAINING PROTEIN"/>
    <property type="match status" value="1"/>
</dbReference>
<name>A0A7W6HYL5_9BACT</name>
<dbReference type="InterPro" id="IPR013766">
    <property type="entry name" value="Thioredoxin_domain"/>
</dbReference>
<sequence length="693" mass="78952">MKKLLSVFVGLLCSVAVFAQTDFQELSLEEACKKAKTENKPIFLDCYTSWCGPCKMMANEVFTLKEAGDYFNKNFVCVKTDMEKGGGPAIGKQYGVDAYPTFLIINANGKLMHKVVGAMPLEKLIESVEIGLKASSLAEYEALYQAGKLDLTEQMAYWKLLSVSGDVVKAQSVGDNLWGKLTEKDKLSAAYWPLLQSRATSLESEELKFVCANRGHFEKEIGKEEVGDLIYNSFMSELNLMIVYQLPAKKYDKIPGIRDLLENNDVPRKDALFKMIDLAEARGKYDATGFMDALDTNLDVLNDSEKSWVFEGANLFISMFKDKAQLKRLGEIAIREKELIRDEVAKSKVTKIAFNFRRAGNDGVYWENLKTLREVLAQAEVEDKYVFLDCHNNGQTTKAIDDQLFTQKEVEDLLNKFFINYRVNLEEGEGAKVIRRYGINIPNVMLVLDKEGNVRHMISNVMNGNFIERVQETFDDNKAFGVLEARYVSGDRSPEFMVQYLTALSKVANSSKMALVAVELFASLNDEQRTSPEFWMLYNPQFSGISSEMKNYLFSHLQEFREKIGTEKVDQTVVNQIYSDLSSVLYTQGSRYTVDDINNIIQFIKRHDIQDSQQLLCIANITKLFKSKVHSVKDYKRACKGLKPENIPFADLYANILAVEPERTDEWNAWGKEIVESLTDPGYIQWYKQFLQL</sequence>
<gene>
    <name evidence="5" type="ORF">GGR14_003193</name>
</gene>
<evidence type="ECO:0000259" key="4">
    <source>
        <dbReference type="PROSITE" id="PS51352"/>
    </source>
</evidence>
<dbReference type="Pfam" id="PF00085">
    <property type="entry name" value="Thioredoxin"/>
    <property type="match status" value="1"/>
</dbReference>
<keyword evidence="2" id="KW-0676">Redox-active center</keyword>
<dbReference type="PANTHER" id="PTHR15337">
    <property type="entry name" value="ANTERIOR GRADIENT PROTEIN-RELATED"/>
    <property type="match status" value="1"/>
</dbReference>
<dbReference type="CDD" id="cd02947">
    <property type="entry name" value="TRX_family"/>
    <property type="match status" value="1"/>
</dbReference>
<dbReference type="AlphaFoldDB" id="A0A7W6HYL5"/>
<dbReference type="InterPro" id="IPR017937">
    <property type="entry name" value="Thioredoxin_CS"/>
</dbReference>
<dbReference type="OrthoDB" id="9762614at2"/>
<reference evidence="5 6" key="1">
    <citation type="submission" date="2020-08" db="EMBL/GenBank/DDBJ databases">
        <title>Genomic Encyclopedia of Type Strains, Phase IV (KMG-IV): sequencing the most valuable type-strain genomes for metagenomic binning, comparative biology and taxonomic classification.</title>
        <authorList>
            <person name="Goeker M."/>
        </authorList>
    </citation>
    <scope>NUCLEOTIDE SEQUENCE [LARGE SCALE GENOMIC DNA]</scope>
    <source>
        <strain evidence="5 6">DSM 105721</strain>
    </source>
</reference>
<dbReference type="Gene3D" id="3.40.30.10">
    <property type="entry name" value="Glutaredoxin"/>
    <property type="match status" value="2"/>
</dbReference>
<proteinExistence type="predicted"/>
<accession>A0A7W6HYL5</accession>